<dbReference type="InterPro" id="IPR001789">
    <property type="entry name" value="Sig_transdc_resp-reg_receiver"/>
</dbReference>
<feature type="domain" description="Response regulatory" evidence="1">
    <location>
        <begin position="7"/>
        <end position="121"/>
    </location>
</feature>
<evidence type="ECO:0000259" key="1">
    <source>
        <dbReference type="PROSITE" id="PS50110"/>
    </source>
</evidence>
<evidence type="ECO:0000313" key="2">
    <source>
        <dbReference type="EMBL" id="SFV51486.1"/>
    </source>
</evidence>
<dbReference type="GO" id="GO:0000160">
    <property type="term" value="P:phosphorelay signal transduction system"/>
    <property type="evidence" value="ECO:0007669"/>
    <property type="project" value="InterPro"/>
</dbReference>
<dbReference type="CDD" id="cd17536">
    <property type="entry name" value="REC_YesN-like"/>
    <property type="match status" value="1"/>
</dbReference>
<dbReference type="InterPro" id="IPR052048">
    <property type="entry name" value="ST_Response_Regulator"/>
</dbReference>
<sequence length="128" mass="14753">MELDNFTILYVEDDIDTQELIRDILECHFKEVFVASDGEEGLKYYQEKSPDIVLSDISMPIMDGLEMSEAIKELNPKQLIALFTAFNEPEYLKKAAELGIDTYIMKPLDERQFFNSLKFLAMSLNTAI</sequence>
<name>A0A1W1BD59_9ZZZZ</name>
<gene>
    <name evidence="2" type="ORF">MNB_SV-12-774</name>
</gene>
<proteinExistence type="predicted"/>
<reference evidence="2" key="1">
    <citation type="submission" date="2016-10" db="EMBL/GenBank/DDBJ databases">
        <authorList>
            <person name="de Groot N.N."/>
        </authorList>
    </citation>
    <scope>NUCLEOTIDE SEQUENCE</scope>
</reference>
<dbReference type="SMART" id="SM00448">
    <property type="entry name" value="REC"/>
    <property type="match status" value="1"/>
</dbReference>
<dbReference type="Pfam" id="PF00072">
    <property type="entry name" value="Response_reg"/>
    <property type="match status" value="1"/>
</dbReference>
<dbReference type="PANTHER" id="PTHR43228:SF1">
    <property type="entry name" value="TWO-COMPONENT RESPONSE REGULATOR ARR22"/>
    <property type="match status" value="1"/>
</dbReference>
<protein>
    <submittedName>
        <fullName evidence="2">Diguanylate cyclase/phosphodiesterase (GGDEF &amp; EAL domains) with PAS/PAC sensor(S)</fullName>
    </submittedName>
</protein>
<dbReference type="PROSITE" id="PS50110">
    <property type="entry name" value="RESPONSE_REGULATORY"/>
    <property type="match status" value="1"/>
</dbReference>
<dbReference type="SUPFAM" id="SSF52172">
    <property type="entry name" value="CheY-like"/>
    <property type="match status" value="1"/>
</dbReference>
<accession>A0A1W1BD59</accession>
<dbReference type="AlphaFoldDB" id="A0A1W1BD59"/>
<dbReference type="Gene3D" id="3.40.50.2300">
    <property type="match status" value="1"/>
</dbReference>
<dbReference type="InterPro" id="IPR011006">
    <property type="entry name" value="CheY-like_superfamily"/>
</dbReference>
<organism evidence="2">
    <name type="scientific">hydrothermal vent metagenome</name>
    <dbReference type="NCBI Taxonomy" id="652676"/>
    <lineage>
        <taxon>unclassified sequences</taxon>
        <taxon>metagenomes</taxon>
        <taxon>ecological metagenomes</taxon>
    </lineage>
</organism>
<dbReference type="EMBL" id="FPHE01000021">
    <property type="protein sequence ID" value="SFV51486.1"/>
    <property type="molecule type" value="Genomic_DNA"/>
</dbReference>
<dbReference type="PANTHER" id="PTHR43228">
    <property type="entry name" value="TWO-COMPONENT RESPONSE REGULATOR"/>
    <property type="match status" value="1"/>
</dbReference>